<name>A0A433QR80_9FUNG</name>
<reference evidence="7 8" key="1">
    <citation type="journal article" date="2018" name="New Phytol.">
        <title>Phylogenomics of Endogonaceae and evolution of mycorrhizas within Mucoromycota.</title>
        <authorList>
            <person name="Chang Y."/>
            <person name="Desiro A."/>
            <person name="Na H."/>
            <person name="Sandor L."/>
            <person name="Lipzen A."/>
            <person name="Clum A."/>
            <person name="Barry K."/>
            <person name="Grigoriev I.V."/>
            <person name="Martin F.M."/>
            <person name="Stajich J.E."/>
            <person name="Smith M.E."/>
            <person name="Bonito G."/>
            <person name="Spatafora J.W."/>
        </authorList>
    </citation>
    <scope>NUCLEOTIDE SEQUENCE [LARGE SCALE GENOMIC DNA]</scope>
    <source>
        <strain evidence="7 8">AD002</strain>
    </source>
</reference>
<dbReference type="PROSITE" id="PS00095">
    <property type="entry name" value="C5_MTASE_2"/>
    <property type="match status" value="1"/>
</dbReference>
<dbReference type="GO" id="GO:0032259">
    <property type="term" value="P:methylation"/>
    <property type="evidence" value="ECO:0007669"/>
    <property type="project" value="UniProtKB-KW"/>
</dbReference>
<keyword evidence="8" id="KW-1185">Reference proteome</keyword>
<protein>
    <recommendedName>
        <fullName evidence="5">tRNA (cytosine(38)-C(5))-methyltransferase</fullName>
        <ecNumber evidence="4">2.1.1.204</ecNumber>
    </recommendedName>
    <alternativeName>
        <fullName evidence="6">DNA (cytosine-5)-methyltransferase-like protein 2</fullName>
    </alternativeName>
</protein>
<dbReference type="SUPFAM" id="SSF53335">
    <property type="entry name" value="S-adenosyl-L-methionine-dependent methyltransferases"/>
    <property type="match status" value="1"/>
</dbReference>
<evidence type="ECO:0000313" key="7">
    <source>
        <dbReference type="EMBL" id="RUS32285.1"/>
    </source>
</evidence>
<evidence type="ECO:0000256" key="4">
    <source>
        <dbReference type="ARBA" id="ARBA00039081"/>
    </source>
</evidence>
<dbReference type="AlphaFoldDB" id="A0A433QR80"/>
<keyword evidence="1 7" id="KW-0489">Methyltransferase</keyword>
<evidence type="ECO:0000256" key="6">
    <source>
        <dbReference type="ARBA" id="ARBA00042810"/>
    </source>
</evidence>
<evidence type="ECO:0000256" key="2">
    <source>
        <dbReference type="ARBA" id="ARBA00022679"/>
    </source>
</evidence>
<dbReference type="InterPro" id="IPR029063">
    <property type="entry name" value="SAM-dependent_MTases_sf"/>
</dbReference>
<dbReference type="InterPro" id="IPR050750">
    <property type="entry name" value="C5-MTase"/>
</dbReference>
<evidence type="ECO:0000256" key="1">
    <source>
        <dbReference type="ARBA" id="ARBA00022603"/>
    </source>
</evidence>
<dbReference type="PANTHER" id="PTHR46098">
    <property type="entry name" value="TRNA (CYTOSINE(38)-C(5))-METHYLTRANSFERASE"/>
    <property type="match status" value="1"/>
</dbReference>
<accession>A0A433QR80</accession>
<sequence length="142" mass="16127">ILVKYGRTFDIVKPPSRRSCCFTKGYHHYVEATGSILQMAEDLDTATTFNIYDTLLQRQATTFLVSEPSPASSSPPPPEAVALLHTLRLRYFTPREVANLMGFPPEFGFPESINLKQRYRVLGNSISVRVVAELMRYLIKEE</sequence>
<feature type="non-terminal residue" evidence="7">
    <location>
        <position position="1"/>
    </location>
</feature>
<proteinExistence type="predicted"/>
<dbReference type="Proteomes" id="UP000274822">
    <property type="component" value="Unassembled WGS sequence"/>
</dbReference>
<dbReference type="InterPro" id="IPR031303">
    <property type="entry name" value="C5_meth_CS"/>
</dbReference>
<dbReference type="GO" id="GO:0005634">
    <property type="term" value="C:nucleus"/>
    <property type="evidence" value="ECO:0007669"/>
    <property type="project" value="TreeGrafter"/>
</dbReference>
<evidence type="ECO:0000313" key="8">
    <source>
        <dbReference type="Proteomes" id="UP000274822"/>
    </source>
</evidence>
<dbReference type="Pfam" id="PF00145">
    <property type="entry name" value="DNA_methylase"/>
    <property type="match status" value="1"/>
</dbReference>
<gene>
    <name evidence="7" type="ORF">BC938DRAFT_475804</name>
</gene>
<comment type="caution">
    <text evidence="7">The sequence shown here is derived from an EMBL/GenBank/DDBJ whole genome shotgun (WGS) entry which is preliminary data.</text>
</comment>
<dbReference type="EC" id="2.1.1.204" evidence="4"/>
<evidence type="ECO:0000256" key="3">
    <source>
        <dbReference type="ARBA" id="ARBA00022691"/>
    </source>
</evidence>
<dbReference type="Gene3D" id="3.90.120.10">
    <property type="entry name" value="DNA Methylase, subunit A, domain 2"/>
    <property type="match status" value="1"/>
</dbReference>
<evidence type="ECO:0000256" key="5">
    <source>
        <dbReference type="ARBA" id="ARBA00039681"/>
    </source>
</evidence>
<dbReference type="InterPro" id="IPR001525">
    <property type="entry name" value="C5_MeTfrase"/>
</dbReference>
<dbReference type="PANTHER" id="PTHR46098:SF1">
    <property type="entry name" value="TRNA (CYTOSINE(38)-C(5))-METHYLTRANSFERASE"/>
    <property type="match status" value="1"/>
</dbReference>
<dbReference type="GO" id="GO:0008168">
    <property type="term" value="F:methyltransferase activity"/>
    <property type="evidence" value="ECO:0007669"/>
    <property type="project" value="UniProtKB-KW"/>
</dbReference>
<keyword evidence="2 7" id="KW-0808">Transferase</keyword>
<organism evidence="7 8">
    <name type="scientific">Jimgerdemannia flammicorona</name>
    <dbReference type="NCBI Taxonomy" id="994334"/>
    <lineage>
        <taxon>Eukaryota</taxon>
        <taxon>Fungi</taxon>
        <taxon>Fungi incertae sedis</taxon>
        <taxon>Mucoromycota</taxon>
        <taxon>Mucoromycotina</taxon>
        <taxon>Endogonomycetes</taxon>
        <taxon>Endogonales</taxon>
        <taxon>Endogonaceae</taxon>
        <taxon>Jimgerdemannia</taxon>
    </lineage>
</organism>
<keyword evidence="3" id="KW-0949">S-adenosyl-L-methionine</keyword>
<dbReference type="EMBL" id="RBNJ01002181">
    <property type="protein sequence ID" value="RUS32285.1"/>
    <property type="molecule type" value="Genomic_DNA"/>
</dbReference>